<sequence>MILRTKAVGTFLMPRGHFLIEIPGLTGGALDDPGSCTSNLGQTWSTLVKLGQSSPNSGKCIPDHVLRVFGYSGPSRVRNGLVKPRSNLVNPGQTWSTFGKCVPDLLLGSYFDMVGTRRLRPARLGLSLFACPTPEKIPGGKNRGYDSAPVAFSHVPGGATLVAPSSVSDEADDLREGFVFPLIDPWYESSPLFPPRSFDFFFPAKDWDWTVSGLEPVSIDFDFPCAASKDWSHWVDLEILDLDFWDSLRDAGVHWSILISRSCNMFRDTEPLREVLKRWCPSTHTFFFSWGELTPTLEDVTNHWMLPILGEHSFSSIELFAEEEEIAAALRRQSSTRLSGWPSHFMHRKEAPVRRATFVLYWLFYCWVSLKTHDHDLVTTLDYEENVLLRPYCDDYPGFTCASVFSRSYQPTSSIHDLRADGYRSLSYLSTRQFGFDQGVPVGPQEIATYISDLTPFIKSRAFARWKGEVSRIMVPSGHRFGFNTLSMGAYWQRLTQSMVEFVNAGRSEKTPISIHRKPLISYPCLSPPSQFAISYANNQRLGFAEWDEVKGGWIVYTIHLPQSWRSSVTVVEDCLIMPSKRGKGSKKDAPMDQAVEKAPKKPAPSPKTPPKKTKAGKKGKSTTSASASKKKSTTAPVEKPTDSTVAPSKTKSGQKKASASSSSPDEEQPSAASTPSPSKKKKFVAPLFPLGAASRTRSKSGSKATHGLGRSSGGVVIVEDSDMVVDDVVTSSLGGDDLQTAAVDKDLEKSVADGSEAGSESTEGGHPSPSDSFFDTAPGSVPEEQIMSAESTIGDDDMPGADDSNIGSAGLISHDLAIVPHASHSFGHGRDDGGAADSEVVPLSFSVPQTVLTSGATGFDTSMTYIMEGISLFGATPRLSAIPTGDFVISTSRITGEAPLVVGSPIAGEVPMPKEVHAQDFIESESAVDLGVTTGISGNVDNAVDHGTQAEGNSASMADVPADSEHLDNIGTGEAVRLPEEDENMGITGEVTVASPPPGPTAVVDSNIGVGSVSKEVADFFKEFDKRTPNPHPKWHFWKFNGLLVSYGDFWVPSDSVPYLQQLTIRHGDFITKFKLGAGLGGPMLSLLSSVLAAMSKSDLGSVTKVQILAWRSVVQELMEVGFDIGFMLGHLRRIAQHLFGRKTLDEIQVLQHQIALLQDSLAVLTAYHEEIVSTGVTAPEFERGGSLFDSLIH</sequence>
<feature type="compositionally biased region" description="Basic residues" evidence="1">
    <location>
        <begin position="610"/>
        <end position="621"/>
    </location>
</feature>
<name>A0A2N9EDK2_FAGSY</name>
<feature type="compositionally biased region" description="Basic and acidic residues" evidence="1">
    <location>
        <begin position="586"/>
        <end position="600"/>
    </location>
</feature>
<feature type="compositionally biased region" description="Low complexity" evidence="1">
    <location>
        <begin position="755"/>
        <end position="766"/>
    </location>
</feature>
<dbReference type="AlphaFoldDB" id="A0A2N9EDK2"/>
<feature type="compositionally biased region" description="Low complexity" evidence="1">
    <location>
        <begin position="649"/>
        <end position="678"/>
    </location>
</feature>
<dbReference type="Pfam" id="PF10536">
    <property type="entry name" value="PMD"/>
    <property type="match status" value="1"/>
</dbReference>
<evidence type="ECO:0000313" key="3">
    <source>
        <dbReference type="EMBL" id="SPC72710.1"/>
    </source>
</evidence>
<organism evidence="3">
    <name type="scientific">Fagus sylvatica</name>
    <name type="common">Beechnut</name>
    <dbReference type="NCBI Taxonomy" id="28930"/>
    <lineage>
        <taxon>Eukaryota</taxon>
        <taxon>Viridiplantae</taxon>
        <taxon>Streptophyta</taxon>
        <taxon>Embryophyta</taxon>
        <taxon>Tracheophyta</taxon>
        <taxon>Spermatophyta</taxon>
        <taxon>Magnoliopsida</taxon>
        <taxon>eudicotyledons</taxon>
        <taxon>Gunneridae</taxon>
        <taxon>Pentapetalae</taxon>
        <taxon>rosids</taxon>
        <taxon>fabids</taxon>
        <taxon>Fagales</taxon>
        <taxon>Fagaceae</taxon>
        <taxon>Fagus</taxon>
    </lineage>
</organism>
<dbReference type="GO" id="GO:0010073">
    <property type="term" value="P:meristem maintenance"/>
    <property type="evidence" value="ECO:0007669"/>
    <property type="project" value="InterPro"/>
</dbReference>
<protein>
    <recommendedName>
        <fullName evidence="2">Aminotransferase-like plant mobile domain-containing protein</fullName>
    </recommendedName>
</protein>
<dbReference type="InterPro" id="IPR019557">
    <property type="entry name" value="AminoTfrase-like_pln_mobile"/>
</dbReference>
<feature type="region of interest" description="Disordered" evidence="1">
    <location>
        <begin position="580"/>
        <end position="780"/>
    </location>
</feature>
<feature type="domain" description="Aminotransferase-like plant mobile" evidence="2">
    <location>
        <begin position="260"/>
        <end position="366"/>
    </location>
</feature>
<dbReference type="EMBL" id="OIVN01000020">
    <property type="protein sequence ID" value="SPC72710.1"/>
    <property type="molecule type" value="Genomic_DNA"/>
</dbReference>
<proteinExistence type="predicted"/>
<gene>
    <name evidence="3" type="ORF">FSB_LOCUS592</name>
</gene>
<dbReference type="PANTHER" id="PTHR46033:SF80">
    <property type="entry name" value="PROTEIN MAIN-LIKE 2-LIKE"/>
    <property type="match status" value="1"/>
</dbReference>
<accession>A0A2N9EDK2</accession>
<evidence type="ECO:0000259" key="2">
    <source>
        <dbReference type="Pfam" id="PF10536"/>
    </source>
</evidence>
<reference evidence="3" key="1">
    <citation type="submission" date="2018-02" db="EMBL/GenBank/DDBJ databases">
        <authorList>
            <person name="Cohen D.B."/>
            <person name="Kent A.D."/>
        </authorList>
    </citation>
    <scope>NUCLEOTIDE SEQUENCE</scope>
</reference>
<dbReference type="PANTHER" id="PTHR46033">
    <property type="entry name" value="PROTEIN MAIN-LIKE 2"/>
    <property type="match status" value="1"/>
</dbReference>
<dbReference type="InterPro" id="IPR044824">
    <property type="entry name" value="MAIN-like"/>
</dbReference>
<evidence type="ECO:0000256" key="1">
    <source>
        <dbReference type="SAM" id="MobiDB-lite"/>
    </source>
</evidence>